<organism evidence="1 2">
    <name type="scientific">Dysosmobacter welbionis</name>
    <dbReference type="NCBI Taxonomy" id="2093857"/>
    <lineage>
        <taxon>Bacteria</taxon>
        <taxon>Bacillati</taxon>
        <taxon>Bacillota</taxon>
        <taxon>Clostridia</taxon>
        <taxon>Eubacteriales</taxon>
        <taxon>Oscillospiraceae</taxon>
        <taxon>Dysosmobacter</taxon>
    </lineage>
</organism>
<evidence type="ECO:0000313" key="1">
    <source>
        <dbReference type="EMBL" id="QCI60720.1"/>
    </source>
</evidence>
<dbReference type="Gene3D" id="3.30.70.120">
    <property type="match status" value="1"/>
</dbReference>
<accession>A0A4D7AXR1</accession>
<proteinExistence type="predicted"/>
<dbReference type="InterPro" id="IPR010375">
    <property type="entry name" value="CdAMP_rec"/>
</dbReference>
<dbReference type="KEGG" id="obj:EIO64_17150"/>
<dbReference type="PANTHER" id="PTHR38456">
    <property type="entry name" value="CYCLIC DI-AMP RECEPTOR A"/>
    <property type="match status" value="1"/>
</dbReference>
<evidence type="ECO:0000313" key="2">
    <source>
        <dbReference type="Proteomes" id="UP000298642"/>
    </source>
</evidence>
<name>A0A4D7AXR1_9FIRM</name>
<dbReference type="GeneID" id="89520890"/>
<dbReference type="Pfam" id="PF06153">
    <property type="entry name" value="CdAMP_rec"/>
    <property type="match status" value="1"/>
</dbReference>
<dbReference type="InterPro" id="IPR011322">
    <property type="entry name" value="N-reg_PII-like_a/b"/>
</dbReference>
<keyword evidence="1" id="KW-0675">Receptor</keyword>
<dbReference type="RefSeq" id="WP_021749406.1">
    <property type="nucleotide sequence ID" value="NZ_CAUWCU010000004.1"/>
</dbReference>
<sequence length="114" mass="12502">MEKKSKLVLAVLQGSDSDNTIRNLNERGFMVTVLSSTGGFLKKKSTTVMIGVEEDRLEEALDVLQKYAGHRKETVYQSVTMPHGEMSAVPPVPMEVMAGGAAVFIVSLDDIRKF</sequence>
<dbReference type="PANTHER" id="PTHR38456:SF1">
    <property type="entry name" value="CYCLIC DI-AMP RECEPTOR A"/>
    <property type="match status" value="1"/>
</dbReference>
<gene>
    <name evidence="1" type="ORF">EIO64_17150</name>
</gene>
<dbReference type="Proteomes" id="UP000298642">
    <property type="component" value="Chromosome"/>
</dbReference>
<dbReference type="InterPro" id="IPR015867">
    <property type="entry name" value="N-reg_PII/ATP_PRibTrfase_C"/>
</dbReference>
<keyword evidence="2" id="KW-1185">Reference proteome</keyword>
<protein>
    <submittedName>
        <fullName evidence="1">Cyclic-di-AMP receptor</fullName>
    </submittedName>
</protein>
<dbReference type="AlphaFoldDB" id="A0A4D7AXR1"/>
<dbReference type="EMBL" id="CP034413">
    <property type="protein sequence ID" value="QCI60720.1"/>
    <property type="molecule type" value="Genomic_DNA"/>
</dbReference>
<reference evidence="2" key="1">
    <citation type="submission" date="2018-12" db="EMBL/GenBank/DDBJ databases">
        <title>Dusodibacter welbiota gen. nov., sp. nov., isolated from human faeces and emended description of the Oscillibacter genus.</title>
        <authorList>
            <person name="Le Roy T."/>
            <person name="Van der Smissen P."/>
            <person name="Delzenne N."/>
            <person name="Muccioli G."/>
            <person name="Collet J.F."/>
            <person name="Cani P.D."/>
        </authorList>
    </citation>
    <scope>NUCLEOTIDE SEQUENCE [LARGE SCALE GENOMIC DNA]</scope>
    <source>
        <strain evidence="2">J115</strain>
    </source>
</reference>
<dbReference type="SUPFAM" id="SSF54913">
    <property type="entry name" value="GlnB-like"/>
    <property type="match status" value="1"/>
</dbReference>